<dbReference type="GO" id="GO:0006820">
    <property type="term" value="P:monoatomic anion transport"/>
    <property type="evidence" value="ECO:0007669"/>
    <property type="project" value="TreeGrafter"/>
</dbReference>
<comment type="caution">
    <text evidence="9">The sequence shown here is derived from an EMBL/GenBank/DDBJ whole genome shotgun (WGS) entry which is preliminary data.</text>
</comment>
<reference evidence="9" key="1">
    <citation type="submission" date="2023-07" db="EMBL/GenBank/DDBJ databases">
        <title>Chromosome-level genome assembly of Artemia franciscana.</title>
        <authorList>
            <person name="Jo E."/>
        </authorList>
    </citation>
    <scope>NUCLEOTIDE SEQUENCE</scope>
    <source>
        <tissue evidence="9">Whole body</tissue>
    </source>
</reference>
<feature type="transmembrane region" description="Helical" evidence="7">
    <location>
        <begin position="21"/>
        <end position="43"/>
    </location>
</feature>
<feature type="transmembrane region" description="Helical" evidence="7">
    <location>
        <begin position="190"/>
        <end position="212"/>
    </location>
</feature>
<organism evidence="9 10">
    <name type="scientific">Artemia franciscana</name>
    <name type="common">Brine shrimp</name>
    <name type="synonym">Artemia sanfranciscana</name>
    <dbReference type="NCBI Taxonomy" id="6661"/>
    <lineage>
        <taxon>Eukaryota</taxon>
        <taxon>Metazoa</taxon>
        <taxon>Ecdysozoa</taxon>
        <taxon>Arthropoda</taxon>
        <taxon>Crustacea</taxon>
        <taxon>Branchiopoda</taxon>
        <taxon>Anostraca</taxon>
        <taxon>Artemiidae</taxon>
        <taxon>Artemia</taxon>
    </lineage>
</organism>
<feature type="transmembrane region" description="Helical" evidence="7">
    <location>
        <begin position="224"/>
        <end position="244"/>
    </location>
</feature>
<feature type="transmembrane region" description="Helical" evidence="7">
    <location>
        <begin position="280"/>
        <end position="306"/>
    </location>
</feature>
<dbReference type="Gene3D" id="1.20.1250.20">
    <property type="entry name" value="MFS general substrate transporter like domains"/>
    <property type="match status" value="1"/>
</dbReference>
<feature type="transmembrane region" description="Helical" evidence="7">
    <location>
        <begin position="364"/>
        <end position="383"/>
    </location>
</feature>
<dbReference type="EMBL" id="JAVRJZ010000021">
    <property type="protein sequence ID" value="KAK2704296.1"/>
    <property type="molecule type" value="Genomic_DNA"/>
</dbReference>
<dbReference type="EMBL" id="JAVRJZ010000021">
    <property type="protein sequence ID" value="KAK2704293.1"/>
    <property type="molecule type" value="Genomic_DNA"/>
</dbReference>
<keyword evidence="5 7" id="KW-1133">Transmembrane helix</keyword>
<gene>
    <name evidence="9" type="ORF">QYM36_016628</name>
</gene>
<keyword evidence="2" id="KW-0813">Transport</keyword>
<feature type="transmembrane region" description="Helical" evidence="7">
    <location>
        <begin position="326"/>
        <end position="343"/>
    </location>
</feature>
<keyword evidence="6 7" id="KW-0472">Membrane</keyword>
<dbReference type="FunFam" id="1.20.1250.20:FF:000003">
    <property type="entry name" value="Solute carrier family 17 member 3"/>
    <property type="match status" value="1"/>
</dbReference>
<dbReference type="SUPFAM" id="SSF103473">
    <property type="entry name" value="MFS general substrate transporter"/>
    <property type="match status" value="1"/>
</dbReference>
<feature type="transmembrane region" description="Helical" evidence="7">
    <location>
        <begin position="130"/>
        <end position="149"/>
    </location>
</feature>
<protein>
    <recommendedName>
        <fullName evidence="8">Major facilitator superfamily (MFS) profile domain-containing protein</fullName>
    </recommendedName>
</protein>
<dbReference type="GO" id="GO:0016020">
    <property type="term" value="C:membrane"/>
    <property type="evidence" value="ECO:0007669"/>
    <property type="project" value="UniProtKB-SubCell"/>
</dbReference>
<dbReference type="AlphaFoldDB" id="A0AA88KS93"/>
<feature type="transmembrane region" description="Helical" evidence="7">
    <location>
        <begin position="155"/>
        <end position="178"/>
    </location>
</feature>
<dbReference type="PANTHER" id="PTHR11662">
    <property type="entry name" value="SOLUTE CARRIER FAMILY 17"/>
    <property type="match status" value="1"/>
</dbReference>
<dbReference type="Pfam" id="PF07690">
    <property type="entry name" value="MFS_1"/>
    <property type="match status" value="1"/>
</dbReference>
<evidence type="ECO:0000256" key="2">
    <source>
        <dbReference type="ARBA" id="ARBA00022448"/>
    </source>
</evidence>
<evidence type="ECO:0000256" key="6">
    <source>
        <dbReference type="ARBA" id="ARBA00023136"/>
    </source>
</evidence>
<evidence type="ECO:0000256" key="7">
    <source>
        <dbReference type="SAM" id="Phobius"/>
    </source>
</evidence>
<proteinExistence type="predicted"/>
<feature type="transmembrane region" description="Helical" evidence="7">
    <location>
        <begin position="421"/>
        <end position="444"/>
    </location>
</feature>
<dbReference type="InterPro" id="IPR036259">
    <property type="entry name" value="MFS_trans_sf"/>
</dbReference>
<dbReference type="InterPro" id="IPR050382">
    <property type="entry name" value="MFS_Na/Anion_cotransporter"/>
</dbReference>
<keyword evidence="3 7" id="KW-0812">Transmembrane</keyword>
<sequence length="506" mass="56143">MDIDDKNLRSLKNDTRAKLFPSCRMTLALVIMMGTFVLFHLRINLNFAVVCMVKEKPLNNTLRSTSNHICRHLNATVTNETIMEDHIIIGELEWDKELQALVLGSVYWGFATTQVVGGFFTDRYGSIKKILLLGMGLYSGLTFFIPLAARWNVGALIALRVVQGFCSGLTLPCFSVLFRRWTTREERSTLMSIGYSGYNIASVITFPISGLLCEHGFGGGWPSIFYVGGIIGIGWCCIVVIFVYDSPDSHPRITYEEKEFFQKYSHVDFKSKKASSYKELCQLFGSPAILAFIITQYATLWGFYSLIVNLPMYMKEVLDFDIADNGLFSAAPYVFSLVIHYICGPMCDWLTTKNLCSLTVQRKIFTAFGTLVPALMMFCIGLFDCESRGSILILLSISTAMSELAFVGGYHYSVLDVAPDYAGVVTGVSNTIATSSGFVSPALVALLTPNGTREEWLIVFYITGAVYIMGASVYAIFGTSEALDLTQRKFATVDPDVALPLKPNNK</sequence>
<feature type="domain" description="Major facilitator superfamily (MFS) profile" evidence="8">
    <location>
        <begin position="27"/>
        <end position="482"/>
    </location>
</feature>
<dbReference type="FunFam" id="1.20.1250.20:FF:000423">
    <property type="entry name" value="Putative inorganic phosphate cotransporter-like Protein"/>
    <property type="match status" value="1"/>
</dbReference>
<dbReference type="PROSITE" id="PS50850">
    <property type="entry name" value="MFS"/>
    <property type="match status" value="1"/>
</dbReference>
<name>A0AA88KS93_ARTSF</name>
<feature type="transmembrane region" description="Helical" evidence="7">
    <location>
        <begin position="456"/>
        <end position="477"/>
    </location>
</feature>
<keyword evidence="10" id="KW-1185">Reference proteome</keyword>
<dbReference type="Proteomes" id="UP001187531">
    <property type="component" value="Unassembled WGS sequence"/>
</dbReference>
<dbReference type="InterPro" id="IPR011701">
    <property type="entry name" value="MFS"/>
</dbReference>
<dbReference type="PANTHER" id="PTHR11662:SF455">
    <property type="entry name" value="GH23975P"/>
    <property type="match status" value="1"/>
</dbReference>
<accession>A0AA88KS93</accession>
<evidence type="ECO:0000313" key="9">
    <source>
        <dbReference type="EMBL" id="KAK2704293.1"/>
    </source>
</evidence>
<evidence type="ECO:0000256" key="4">
    <source>
        <dbReference type="ARBA" id="ARBA00022847"/>
    </source>
</evidence>
<evidence type="ECO:0000256" key="5">
    <source>
        <dbReference type="ARBA" id="ARBA00022989"/>
    </source>
</evidence>
<dbReference type="InterPro" id="IPR020846">
    <property type="entry name" value="MFS_dom"/>
</dbReference>
<evidence type="ECO:0000313" key="10">
    <source>
        <dbReference type="Proteomes" id="UP001187531"/>
    </source>
</evidence>
<evidence type="ECO:0000256" key="3">
    <source>
        <dbReference type="ARBA" id="ARBA00022692"/>
    </source>
</evidence>
<feature type="transmembrane region" description="Helical" evidence="7">
    <location>
        <begin position="100"/>
        <end position="121"/>
    </location>
</feature>
<dbReference type="GO" id="GO:0015293">
    <property type="term" value="F:symporter activity"/>
    <property type="evidence" value="ECO:0007669"/>
    <property type="project" value="UniProtKB-KW"/>
</dbReference>
<feature type="transmembrane region" description="Helical" evidence="7">
    <location>
        <begin position="389"/>
        <end position="409"/>
    </location>
</feature>
<evidence type="ECO:0000256" key="1">
    <source>
        <dbReference type="ARBA" id="ARBA00004141"/>
    </source>
</evidence>
<keyword evidence="4" id="KW-0769">Symport</keyword>
<evidence type="ECO:0000259" key="8">
    <source>
        <dbReference type="PROSITE" id="PS50850"/>
    </source>
</evidence>
<comment type="subcellular location">
    <subcellularLocation>
        <location evidence="1">Membrane</location>
        <topology evidence="1">Multi-pass membrane protein</topology>
    </subcellularLocation>
</comment>